<feature type="binding site" evidence="21">
    <location>
        <position position="259"/>
    </location>
    <ligand>
        <name>ATP</name>
        <dbReference type="ChEBI" id="CHEBI:30616"/>
    </ligand>
</feature>
<comment type="cofactor">
    <cofactor evidence="2">
        <name>Mg(2+)</name>
        <dbReference type="ChEBI" id="CHEBI:18420"/>
    </cofactor>
</comment>
<comment type="catalytic activity">
    <reaction evidence="20">
        <text>L-threonyl-[receptor-protein] + ATP = O-phospho-L-threonyl-[receptor-protein] + ADP + H(+)</text>
        <dbReference type="Rhea" id="RHEA:44880"/>
        <dbReference type="Rhea" id="RHEA-COMP:11024"/>
        <dbReference type="Rhea" id="RHEA-COMP:11025"/>
        <dbReference type="ChEBI" id="CHEBI:15378"/>
        <dbReference type="ChEBI" id="CHEBI:30013"/>
        <dbReference type="ChEBI" id="CHEBI:30616"/>
        <dbReference type="ChEBI" id="CHEBI:61977"/>
        <dbReference type="ChEBI" id="CHEBI:456216"/>
        <dbReference type="EC" id="2.7.11.30"/>
    </reaction>
</comment>
<dbReference type="InterPro" id="IPR000472">
    <property type="entry name" value="Activin_recp"/>
</dbReference>
<dbReference type="CDD" id="cd23600">
    <property type="entry name" value="TFP_LU_ECD_Sax"/>
    <property type="match status" value="1"/>
</dbReference>
<accession>A0A6B0VCD7</accession>
<evidence type="ECO:0000256" key="3">
    <source>
        <dbReference type="ARBA" id="ARBA00004479"/>
    </source>
</evidence>
<name>A0A6B0VCD7_IXORI</name>
<dbReference type="InterPro" id="IPR000333">
    <property type="entry name" value="TGFB_receptor"/>
</dbReference>
<dbReference type="PROSITE" id="PS00107">
    <property type="entry name" value="PROTEIN_KINASE_ATP"/>
    <property type="match status" value="1"/>
</dbReference>
<dbReference type="EC" id="2.7.11.30" evidence="5"/>
<evidence type="ECO:0000259" key="24">
    <source>
        <dbReference type="PROSITE" id="PS51256"/>
    </source>
</evidence>
<evidence type="ECO:0000256" key="12">
    <source>
        <dbReference type="ARBA" id="ARBA00022777"/>
    </source>
</evidence>
<organism evidence="25">
    <name type="scientific">Ixodes ricinus</name>
    <name type="common">Common tick</name>
    <name type="synonym">Acarus ricinus</name>
    <dbReference type="NCBI Taxonomy" id="34613"/>
    <lineage>
        <taxon>Eukaryota</taxon>
        <taxon>Metazoa</taxon>
        <taxon>Ecdysozoa</taxon>
        <taxon>Arthropoda</taxon>
        <taxon>Chelicerata</taxon>
        <taxon>Arachnida</taxon>
        <taxon>Acari</taxon>
        <taxon>Parasitiformes</taxon>
        <taxon>Ixodida</taxon>
        <taxon>Ixodoidea</taxon>
        <taxon>Ixodidae</taxon>
        <taxon>Ixodinae</taxon>
        <taxon>Ixodes</taxon>
    </lineage>
</organism>
<dbReference type="InterPro" id="IPR003605">
    <property type="entry name" value="GS_dom"/>
</dbReference>
<dbReference type="PANTHER" id="PTHR23255">
    <property type="entry name" value="TRANSFORMING GROWTH FACTOR-BETA RECEPTOR TYPE I AND II"/>
    <property type="match status" value="1"/>
</dbReference>
<dbReference type="Gene3D" id="3.30.200.20">
    <property type="entry name" value="Phosphorylase Kinase, domain 1"/>
    <property type="match status" value="1"/>
</dbReference>
<dbReference type="SUPFAM" id="SSF56112">
    <property type="entry name" value="Protein kinase-like (PK-like)"/>
    <property type="match status" value="1"/>
</dbReference>
<evidence type="ECO:0000256" key="22">
    <source>
        <dbReference type="SAM" id="Phobius"/>
    </source>
</evidence>
<dbReference type="PROSITE" id="PS00108">
    <property type="entry name" value="PROTEIN_KINASE_ST"/>
    <property type="match status" value="1"/>
</dbReference>
<feature type="domain" description="GS" evidence="24">
    <location>
        <begin position="202"/>
        <end position="231"/>
    </location>
</feature>
<dbReference type="InterPro" id="IPR017441">
    <property type="entry name" value="Protein_kinase_ATP_BS"/>
</dbReference>
<dbReference type="GO" id="GO:0046872">
    <property type="term" value="F:metal ion binding"/>
    <property type="evidence" value="ECO:0007669"/>
    <property type="project" value="UniProtKB-KW"/>
</dbReference>
<keyword evidence="15 22" id="KW-1133">Transmembrane helix</keyword>
<evidence type="ECO:0000256" key="4">
    <source>
        <dbReference type="ARBA" id="ARBA00009605"/>
    </source>
</evidence>
<dbReference type="SMART" id="SM00467">
    <property type="entry name" value="GS"/>
    <property type="match status" value="1"/>
</dbReference>
<dbReference type="PROSITE" id="PS51256">
    <property type="entry name" value="GS"/>
    <property type="match status" value="1"/>
</dbReference>
<dbReference type="SMART" id="SM00220">
    <property type="entry name" value="S_TKc"/>
    <property type="match status" value="1"/>
</dbReference>
<evidence type="ECO:0000256" key="2">
    <source>
        <dbReference type="ARBA" id="ARBA00001946"/>
    </source>
</evidence>
<sequence>MKPPRTDCRRCWKGRQRQSLQCRLLLVWEAALPHRTQRSRPGMPIGAFGALATTFQRRWRREPRFKEGTCFSFNVVDGSGNSRYSKGCLHTDDMVALTCKTRQLKSRGANSGSYSGSCCQGDLCNNGSFPTLAPKPCSGAREAHWLPIWVPLCVLGLLVLLLAAAARVLLVRRSHRRQTAALLAANDVFYGDELRISAAGDSTLREMFEHSMTSGSGSGLPLLIQRTLAKQIQLVNCIGKGRYGEVWCGVWFGESVAVKIFSSRDEASWSRETEIYSTVLMRHENILGYLGSDVTSHNSCTQLWLVTPYLQAGSLYDWLSTAPLSSQQMMAVALSTVSGIVHLHTEIYGTQGKPAIAHRDIKTKNILVKANGTCVIADFGLAVTHRQATGQLNIAHNHRVGTKRYMAPELLDETLNTSAFESYRRVDIYALGLVLWEVCRRCLSGGIAEEYMPPFYDMVPSDPSFEDMRKVVVVDQQRPVIPNRWSSDPTLVATAQLMKECWHPNPSARLTALRMKKSLLKIASADPKIQLDV</sequence>
<comment type="subcellular location">
    <subcellularLocation>
        <location evidence="3">Membrane</location>
        <topology evidence="3">Single-pass type I membrane protein</topology>
    </subcellularLocation>
</comment>
<evidence type="ECO:0000256" key="19">
    <source>
        <dbReference type="ARBA" id="ARBA00047681"/>
    </source>
</evidence>
<dbReference type="AlphaFoldDB" id="A0A6B0VCD7"/>
<evidence type="ECO:0000256" key="14">
    <source>
        <dbReference type="ARBA" id="ARBA00022842"/>
    </source>
</evidence>
<dbReference type="InterPro" id="IPR011009">
    <property type="entry name" value="Kinase-like_dom_sf"/>
</dbReference>
<dbReference type="Gene3D" id="2.10.60.10">
    <property type="entry name" value="CD59"/>
    <property type="match status" value="1"/>
</dbReference>
<dbReference type="GO" id="GO:0070724">
    <property type="term" value="C:BMP receptor complex"/>
    <property type="evidence" value="ECO:0007669"/>
    <property type="project" value="TreeGrafter"/>
</dbReference>
<keyword evidence="16 22" id="KW-0472">Membrane</keyword>
<keyword evidence="9" id="KW-0479">Metal-binding</keyword>
<comment type="similarity">
    <text evidence="4">Belongs to the protein kinase superfamily. TKL Ser/Thr protein kinase family. TGFB receptor subfamily.</text>
</comment>
<keyword evidence="11 21" id="KW-0547">Nucleotide-binding</keyword>
<keyword evidence="10" id="KW-0732">Signal</keyword>
<dbReference type="FunFam" id="1.10.510.10:FF:000018">
    <property type="entry name" value="Receptor protein serine/threonine kinase"/>
    <property type="match status" value="1"/>
</dbReference>
<evidence type="ECO:0000256" key="16">
    <source>
        <dbReference type="ARBA" id="ARBA00023136"/>
    </source>
</evidence>
<dbReference type="InterPro" id="IPR000719">
    <property type="entry name" value="Prot_kinase_dom"/>
</dbReference>
<comment type="catalytic activity">
    <reaction evidence="19">
        <text>L-seryl-[receptor-protein] + ATP = O-phospho-L-seryl-[receptor-protein] + ADP + H(+)</text>
        <dbReference type="Rhea" id="RHEA:18673"/>
        <dbReference type="Rhea" id="RHEA-COMP:11022"/>
        <dbReference type="Rhea" id="RHEA-COMP:11023"/>
        <dbReference type="ChEBI" id="CHEBI:15378"/>
        <dbReference type="ChEBI" id="CHEBI:29999"/>
        <dbReference type="ChEBI" id="CHEBI:30616"/>
        <dbReference type="ChEBI" id="CHEBI:83421"/>
        <dbReference type="ChEBI" id="CHEBI:456216"/>
        <dbReference type="EC" id="2.7.11.30"/>
    </reaction>
</comment>
<dbReference type="EMBL" id="GIFC01017880">
    <property type="protein sequence ID" value="MXU99963.1"/>
    <property type="molecule type" value="Transcribed_RNA"/>
</dbReference>
<dbReference type="Pfam" id="PF01064">
    <property type="entry name" value="Activin_recp"/>
    <property type="match status" value="1"/>
</dbReference>
<reference evidence="25" key="1">
    <citation type="submission" date="2019-12" db="EMBL/GenBank/DDBJ databases">
        <title>An insight into the sialome of adult female Ixodes ricinus ticks feeding for 6 days.</title>
        <authorList>
            <person name="Perner J."/>
            <person name="Ribeiro J.M.C."/>
        </authorList>
    </citation>
    <scope>NUCLEOTIDE SEQUENCE</scope>
    <source>
        <strain evidence="25">Semi-engorged</strain>
        <tissue evidence="25">Salivary glands</tissue>
    </source>
</reference>
<evidence type="ECO:0000256" key="7">
    <source>
        <dbReference type="ARBA" id="ARBA00022679"/>
    </source>
</evidence>
<dbReference type="PANTHER" id="PTHR23255:SF72">
    <property type="entry name" value="RECEPTOR PROTEIN SERINE_THREONINE KINASE"/>
    <property type="match status" value="1"/>
</dbReference>
<dbReference type="Pfam" id="PF00069">
    <property type="entry name" value="Pkinase"/>
    <property type="match status" value="1"/>
</dbReference>
<evidence type="ECO:0000256" key="15">
    <source>
        <dbReference type="ARBA" id="ARBA00022989"/>
    </source>
</evidence>
<keyword evidence="14" id="KW-0460">Magnesium</keyword>
<keyword evidence="8 22" id="KW-0812">Transmembrane</keyword>
<dbReference type="FunFam" id="3.30.200.20:FF:000064">
    <property type="entry name" value="Receptor protein serine/threonine kinase"/>
    <property type="match status" value="1"/>
</dbReference>
<evidence type="ECO:0000259" key="23">
    <source>
        <dbReference type="PROSITE" id="PS50011"/>
    </source>
</evidence>
<dbReference type="Pfam" id="PF08515">
    <property type="entry name" value="TGF_beta_GS"/>
    <property type="match status" value="1"/>
</dbReference>
<dbReference type="GO" id="GO:0004675">
    <property type="term" value="F:transmembrane receptor protein serine/threonine kinase activity"/>
    <property type="evidence" value="ECO:0007669"/>
    <property type="project" value="UniProtKB-EC"/>
</dbReference>
<proteinExistence type="inferred from homology"/>
<dbReference type="InterPro" id="IPR045860">
    <property type="entry name" value="Snake_toxin-like_sf"/>
</dbReference>
<evidence type="ECO:0000256" key="17">
    <source>
        <dbReference type="ARBA" id="ARBA00023170"/>
    </source>
</evidence>
<protein>
    <recommendedName>
        <fullName evidence="5">receptor protein serine/threonine kinase</fullName>
        <ecNumber evidence="5">2.7.11.30</ecNumber>
    </recommendedName>
</protein>
<dbReference type="InterPro" id="IPR008271">
    <property type="entry name" value="Ser/Thr_kinase_AS"/>
</dbReference>
<keyword evidence="18" id="KW-0325">Glycoprotein</keyword>
<dbReference type="Gene3D" id="1.10.510.10">
    <property type="entry name" value="Transferase(Phosphotransferase) domain 1"/>
    <property type="match status" value="1"/>
</dbReference>
<evidence type="ECO:0000256" key="11">
    <source>
        <dbReference type="ARBA" id="ARBA00022741"/>
    </source>
</evidence>
<feature type="transmembrane region" description="Helical" evidence="22">
    <location>
        <begin position="145"/>
        <end position="170"/>
    </location>
</feature>
<evidence type="ECO:0000256" key="18">
    <source>
        <dbReference type="ARBA" id="ARBA00023180"/>
    </source>
</evidence>
<evidence type="ECO:0000313" key="25">
    <source>
        <dbReference type="EMBL" id="MXU99963.1"/>
    </source>
</evidence>
<dbReference type="GO" id="GO:0005524">
    <property type="term" value="F:ATP binding"/>
    <property type="evidence" value="ECO:0007669"/>
    <property type="project" value="UniProtKB-UniRule"/>
</dbReference>
<dbReference type="PROSITE" id="PS50011">
    <property type="entry name" value="PROTEIN_KINASE_DOM"/>
    <property type="match status" value="1"/>
</dbReference>
<evidence type="ECO:0000256" key="10">
    <source>
        <dbReference type="ARBA" id="ARBA00022729"/>
    </source>
</evidence>
<evidence type="ECO:0000256" key="8">
    <source>
        <dbReference type="ARBA" id="ARBA00022692"/>
    </source>
</evidence>
<keyword evidence="6" id="KW-0723">Serine/threonine-protein kinase</keyword>
<evidence type="ECO:0000256" key="9">
    <source>
        <dbReference type="ARBA" id="ARBA00022723"/>
    </source>
</evidence>
<keyword evidence="7" id="KW-0808">Transferase</keyword>
<evidence type="ECO:0000256" key="6">
    <source>
        <dbReference type="ARBA" id="ARBA00022527"/>
    </source>
</evidence>
<evidence type="ECO:0000256" key="13">
    <source>
        <dbReference type="ARBA" id="ARBA00022840"/>
    </source>
</evidence>
<dbReference type="SUPFAM" id="SSF57302">
    <property type="entry name" value="Snake toxin-like"/>
    <property type="match status" value="1"/>
</dbReference>
<evidence type="ECO:0000256" key="1">
    <source>
        <dbReference type="ARBA" id="ARBA00001936"/>
    </source>
</evidence>
<evidence type="ECO:0000256" key="20">
    <source>
        <dbReference type="ARBA" id="ARBA00048773"/>
    </source>
</evidence>
<feature type="domain" description="Protein kinase" evidence="23">
    <location>
        <begin position="232"/>
        <end position="529"/>
    </location>
</feature>
<evidence type="ECO:0000256" key="21">
    <source>
        <dbReference type="PROSITE-ProRule" id="PRU10141"/>
    </source>
</evidence>
<keyword evidence="13 21" id="KW-0067">ATP-binding</keyword>
<keyword evidence="12 25" id="KW-0418">Kinase</keyword>
<evidence type="ECO:0000256" key="5">
    <source>
        <dbReference type="ARBA" id="ARBA00012401"/>
    </source>
</evidence>
<comment type="cofactor">
    <cofactor evidence="1">
        <name>Mn(2+)</name>
        <dbReference type="ChEBI" id="CHEBI:29035"/>
    </cofactor>
</comment>
<keyword evidence="17" id="KW-0675">Receptor</keyword>
<dbReference type="CDD" id="cd14142">
    <property type="entry name" value="STKc_ACVR1_ALK1"/>
    <property type="match status" value="1"/>
</dbReference>
<dbReference type="GO" id="GO:0071363">
    <property type="term" value="P:cellular response to growth factor stimulus"/>
    <property type="evidence" value="ECO:0007669"/>
    <property type="project" value="TreeGrafter"/>
</dbReference>